<reference evidence="1" key="1">
    <citation type="submission" date="2020-06" db="EMBL/GenBank/DDBJ databases">
        <authorList>
            <person name="Li T."/>
            <person name="Hu X."/>
            <person name="Zhang T."/>
            <person name="Song X."/>
            <person name="Zhang H."/>
            <person name="Dai N."/>
            <person name="Sheng W."/>
            <person name="Hou X."/>
            <person name="Wei L."/>
        </authorList>
    </citation>
    <scope>NUCLEOTIDE SEQUENCE</scope>
    <source>
        <strain evidence="1">3651</strain>
        <tissue evidence="1">Leaf</tissue>
    </source>
</reference>
<evidence type="ECO:0000313" key="2">
    <source>
        <dbReference type="Proteomes" id="UP001293254"/>
    </source>
</evidence>
<dbReference type="GO" id="GO:0034976">
    <property type="term" value="P:response to endoplasmic reticulum stress"/>
    <property type="evidence" value="ECO:0007669"/>
    <property type="project" value="InterPro"/>
</dbReference>
<reference evidence="1" key="2">
    <citation type="journal article" date="2024" name="Plant">
        <title>Genomic evolution and insights into agronomic trait innovations of Sesamum species.</title>
        <authorList>
            <person name="Miao H."/>
            <person name="Wang L."/>
            <person name="Qu L."/>
            <person name="Liu H."/>
            <person name="Sun Y."/>
            <person name="Le M."/>
            <person name="Wang Q."/>
            <person name="Wei S."/>
            <person name="Zheng Y."/>
            <person name="Lin W."/>
            <person name="Duan Y."/>
            <person name="Cao H."/>
            <person name="Xiong S."/>
            <person name="Wang X."/>
            <person name="Wei L."/>
            <person name="Li C."/>
            <person name="Ma Q."/>
            <person name="Ju M."/>
            <person name="Zhao R."/>
            <person name="Li G."/>
            <person name="Mu C."/>
            <person name="Tian Q."/>
            <person name="Mei H."/>
            <person name="Zhang T."/>
            <person name="Gao T."/>
            <person name="Zhang H."/>
        </authorList>
    </citation>
    <scope>NUCLEOTIDE SEQUENCE</scope>
    <source>
        <strain evidence="1">3651</strain>
    </source>
</reference>
<keyword evidence="2" id="KW-1185">Reference proteome</keyword>
<dbReference type="InterPro" id="IPR006652">
    <property type="entry name" value="Kelch_1"/>
</dbReference>
<dbReference type="AlphaFoldDB" id="A0AAE1YN99"/>
<proteinExistence type="predicted"/>
<dbReference type="EMBL" id="JACGWO010000003">
    <property type="protein sequence ID" value="KAK4433376.1"/>
    <property type="molecule type" value="Genomic_DNA"/>
</dbReference>
<dbReference type="SMART" id="SM00612">
    <property type="entry name" value="Kelch"/>
    <property type="match status" value="2"/>
</dbReference>
<dbReference type="Proteomes" id="UP001293254">
    <property type="component" value="Unassembled WGS sequence"/>
</dbReference>
<dbReference type="PANTHER" id="PTHR46034">
    <property type="match status" value="1"/>
</dbReference>
<evidence type="ECO:0000313" key="1">
    <source>
        <dbReference type="EMBL" id="KAK4433376.1"/>
    </source>
</evidence>
<dbReference type="InterPro" id="IPR015915">
    <property type="entry name" value="Kelch-typ_b-propeller"/>
</dbReference>
<dbReference type="Pfam" id="PF24681">
    <property type="entry name" value="Kelch_KLHDC2_KLHL20_DRC7"/>
    <property type="match status" value="1"/>
</dbReference>
<sequence length="183" mass="20517">MHPGSRDSFIEFQQFLPLLNPRGDHHHLHLTSRHSGTAAADMNGAIYVAGGYDGKDYLRSVERFDLRECVWTRIGSMNTKRGCHSLVAFKEKIYALGGYDGDKMVSSVEVFDPRVGSWMMEEPMQVARGYFGSFVLGEKIYVIGGMQEMEVLDVIESYTEGCGWEVTGRTALGKRSFFSSLVL</sequence>
<dbReference type="Gene3D" id="2.120.10.80">
    <property type="entry name" value="Kelch-type beta propeller"/>
    <property type="match status" value="1"/>
</dbReference>
<gene>
    <name evidence="1" type="ORF">Salat_1099900</name>
</gene>
<dbReference type="InterPro" id="IPR044832">
    <property type="entry name" value="NRP-like"/>
</dbReference>
<dbReference type="PANTHER" id="PTHR46034:SF23">
    <property type="entry name" value="DCD (DEVELOPMENT AND CELL DEATH) DOMAIN PROTEIN"/>
    <property type="match status" value="1"/>
</dbReference>
<name>A0AAE1YN99_9LAMI</name>
<organism evidence="1 2">
    <name type="scientific">Sesamum alatum</name>
    <dbReference type="NCBI Taxonomy" id="300844"/>
    <lineage>
        <taxon>Eukaryota</taxon>
        <taxon>Viridiplantae</taxon>
        <taxon>Streptophyta</taxon>
        <taxon>Embryophyta</taxon>
        <taxon>Tracheophyta</taxon>
        <taxon>Spermatophyta</taxon>
        <taxon>Magnoliopsida</taxon>
        <taxon>eudicotyledons</taxon>
        <taxon>Gunneridae</taxon>
        <taxon>Pentapetalae</taxon>
        <taxon>asterids</taxon>
        <taxon>lamiids</taxon>
        <taxon>Lamiales</taxon>
        <taxon>Pedaliaceae</taxon>
        <taxon>Sesamum</taxon>
    </lineage>
</organism>
<comment type="caution">
    <text evidence="1">The sequence shown here is derived from an EMBL/GenBank/DDBJ whole genome shotgun (WGS) entry which is preliminary data.</text>
</comment>
<protein>
    <submittedName>
        <fullName evidence="1">Uncharacterized protein</fullName>
    </submittedName>
</protein>
<accession>A0AAE1YN99</accession>
<dbReference type="SUPFAM" id="SSF117281">
    <property type="entry name" value="Kelch motif"/>
    <property type="match status" value="1"/>
</dbReference>